<feature type="region of interest" description="Disordered" evidence="2">
    <location>
        <begin position="39"/>
        <end position="75"/>
    </location>
</feature>
<organism evidence="3 4">
    <name type="scientific">Plasmopara halstedii</name>
    <name type="common">Downy mildew of sunflower</name>
    <dbReference type="NCBI Taxonomy" id="4781"/>
    <lineage>
        <taxon>Eukaryota</taxon>
        <taxon>Sar</taxon>
        <taxon>Stramenopiles</taxon>
        <taxon>Oomycota</taxon>
        <taxon>Peronosporomycetes</taxon>
        <taxon>Peronosporales</taxon>
        <taxon>Peronosporaceae</taxon>
        <taxon>Plasmopara</taxon>
    </lineage>
</organism>
<feature type="coiled-coil region" evidence="1">
    <location>
        <begin position="353"/>
        <end position="504"/>
    </location>
</feature>
<dbReference type="GeneID" id="36396687"/>
<evidence type="ECO:0000256" key="2">
    <source>
        <dbReference type="SAM" id="MobiDB-lite"/>
    </source>
</evidence>
<proteinExistence type="predicted"/>
<protein>
    <submittedName>
        <fullName evidence="3">Uncharacterized protein</fullName>
    </submittedName>
</protein>
<evidence type="ECO:0000313" key="4">
    <source>
        <dbReference type="Proteomes" id="UP000054928"/>
    </source>
</evidence>
<accession>A0A0P1AT57</accession>
<keyword evidence="4" id="KW-1185">Reference proteome</keyword>
<dbReference type="STRING" id="4781.A0A0P1AT57"/>
<dbReference type="OMA" id="QTETARM"/>
<dbReference type="RefSeq" id="XP_024581696.1">
    <property type="nucleotide sequence ID" value="XM_024716060.1"/>
</dbReference>
<dbReference type="OrthoDB" id="76453at2759"/>
<feature type="region of interest" description="Disordered" evidence="2">
    <location>
        <begin position="1"/>
        <end position="27"/>
    </location>
</feature>
<dbReference type="Proteomes" id="UP000054928">
    <property type="component" value="Unassembled WGS sequence"/>
</dbReference>
<keyword evidence="1" id="KW-0175">Coiled coil</keyword>
<evidence type="ECO:0000256" key="1">
    <source>
        <dbReference type="SAM" id="Coils"/>
    </source>
</evidence>
<reference evidence="4" key="1">
    <citation type="submission" date="2014-09" db="EMBL/GenBank/DDBJ databases">
        <authorList>
            <person name="Sharma Rahul"/>
            <person name="Thines Marco"/>
        </authorList>
    </citation>
    <scope>NUCLEOTIDE SEQUENCE [LARGE SCALE GENOMIC DNA]</scope>
</reference>
<dbReference type="AlphaFoldDB" id="A0A0P1AT57"/>
<dbReference type="EMBL" id="CCYD01001572">
    <property type="protein sequence ID" value="CEG45327.1"/>
    <property type="molecule type" value="Genomic_DNA"/>
</dbReference>
<evidence type="ECO:0000313" key="3">
    <source>
        <dbReference type="EMBL" id="CEG45327.1"/>
    </source>
</evidence>
<name>A0A0P1AT57_PLAHL</name>
<sequence length="609" mass="69072">MTFPGTFNLKRSGDCESRSSSEANEQVFEISTRSRIFISPRNSRQGRNLSSYRKNSANLNKQETTRGWSTSPGTQSRCQTFREMKANKSYWTHDPCESRAKHIIEKSDDTNSISEDESDGDSDDLCNDNDASFDADIEIDVPRRLISKHHSRICKKKRTKECQVSLQSLASPTTSEKELKELKLMLKKLAQDDDCGDSVNIQKEPVISSANTLRDLTAASGASNAHAAEAMNSLHPTKKSQMKKRNAVAVMPQSNIYTVKSKVKSTSEMTRKAGHQNNARRCDLPYESTEALDSWETFVREHRALNNNVFCSPPSPFRKPKPLTYPPQDTFSIRDNNARGGGMQGSCAVLSALKALQDKVNCLENEREDLTQQLSDAQLSERKSKAKLLTTRKKFSNELALTKESGRAAYDTLRNDNEELKLQLMQAEKRREDSQIKLNHFQELAQNLSTKVDDLQSQLKNSESRYSRVKADSEDSKRIQREAVDKLQRELIRMQQNQQENVKQFELLEIQFRREVADHAESKKKLQVAEETVALILQINDSLVAKLERTTEAVNEALKRNSVLEQQTRESTLLQSTAACQTSPKGHFDTIAQKEKSTVRHDCLNHHKT</sequence>
<feature type="coiled-coil region" evidence="1">
    <location>
        <begin position="540"/>
        <end position="567"/>
    </location>
</feature>